<dbReference type="InterPro" id="IPR025591">
    <property type="entry name" value="RloB"/>
</dbReference>
<sequence>MHIELKPQISNAGFKNIFYDIEQLLAEPPETNYKYIFYVLDMDVIYGDNRINEYKNQKKSVESLDQAKERLTIIESRPCIEFWFLLHYKNTDKCFVNCDEIIVELCKHIPEYCKNQNYITSLYKELKNKLETARQRSEAICKKERVDNEDYSYSGMHILIRILDDLQNKTSPNNQIK</sequence>
<protein>
    <recommendedName>
        <fullName evidence="3">RloB domain-containing protein</fullName>
    </recommendedName>
</protein>
<dbReference type="Proteomes" id="UP000002019">
    <property type="component" value="Chromosome"/>
</dbReference>
<dbReference type="EMBL" id="CU466930">
    <property type="protein sequence ID" value="CAO81201.1"/>
    <property type="molecule type" value="Genomic_DNA"/>
</dbReference>
<keyword evidence="2" id="KW-1185">Reference proteome</keyword>
<proteinExistence type="predicted"/>
<organism evidence="1 2">
    <name type="scientific">Cloacimonas acidaminovorans (strain Evry)</name>
    <dbReference type="NCBI Taxonomy" id="459349"/>
    <lineage>
        <taxon>Bacteria</taxon>
        <taxon>Pseudomonadati</taxon>
        <taxon>Candidatus Cloacimonadota</taxon>
        <taxon>Candidatus Cloacimonadia</taxon>
        <taxon>Candidatus Cloacimonadales</taxon>
        <taxon>Candidatus Cloacimonadaceae</taxon>
        <taxon>Candidatus Cloacimonas</taxon>
    </lineage>
</organism>
<name>B0VJ09_CLOAI</name>
<dbReference type="AlphaFoldDB" id="B0VJ09"/>
<reference evidence="1 2" key="1">
    <citation type="journal article" date="2008" name="J. Bacteriol.">
        <title>'Candidatus Cloacamonas acidaminovorans': genome sequence reconstruction provides a first glimpse of a new bacterial division.</title>
        <authorList>
            <person name="Pelletier E."/>
            <person name="Kreimeyer A."/>
            <person name="Bocs S."/>
            <person name="Rouy Z."/>
            <person name="Gyapay G."/>
            <person name="Chouari R."/>
            <person name="Riviere D."/>
            <person name="Ganesan A."/>
            <person name="Daegelen P."/>
            <person name="Sghir A."/>
            <person name="Cohen G.N."/>
            <person name="Medigue C."/>
            <person name="Weissenbach J."/>
            <person name="Le Paslier D."/>
        </authorList>
    </citation>
    <scope>NUCLEOTIDE SEQUENCE [LARGE SCALE GENOMIC DNA]</scope>
    <source>
        <strain evidence="2">Evry</strain>
    </source>
</reference>
<evidence type="ECO:0000313" key="1">
    <source>
        <dbReference type="EMBL" id="CAO81201.1"/>
    </source>
</evidence>
<evidence type="ECO:0008006" key="3">
    <source>
        <dbReference type="Google" id="ProtNLM"/>
    </source>
</evidence>
<accession>B0VJ09</accession>
<dbReference type="KEGG" id="caci:CLOAM1345"/>
<dbReference type="HOGENOM" id="CLU_116606_0_0_0"/>
<dbReference type="STRING" id="459349.CLOAM1345"/>
<evidence type="ECO:0000313" key="2">
    <source>
        <dbReference type="Proteomes" id="UP000002019"/>
    </source>
</evidence>
<gene>
    <name evidence="1" type="ordered locus">CLOAM1345</name>
</gene>
<dbReference type="Pfam" id="PF13707">
    <property type="entry name" value="RloB"/>
    <property type="match status" value="1"/>
</dbReference>